<dbReference type="Pfam" id="PF04245">
    <property type="entry name" value="NA37"/>
    <property type="match status" value="1"/>
</dbReference>
<organism evidence="1 2">
    <name type="scientific">Pelosinus propionicus DSM 13327</name>
    <dbReference type="NCBI Taxonomy" id="1123291"/>
    <lineage>
        <taxon>Bacteria</taxon>
        <taxon>Bacillati</taxon>
        <taxon>Bacillota</taxon>
        <taxon>Negativicutes</taxon>
        <taxon>Selenomonadales</taxon>
        <taxon>Sporomusaceae</taxon>
        <taxon>Pelosinus</taxon>
    </lineage>
</organism>
<dbReference type="InterPro" id="IPR007358">
    <property type="entry name" value="Nucleoid_associated_NdpA"/>
</dbReference>
<dbReference type="GO" id="GO:0009295">
    <property type="term" value="C:nucleoid"/>
    <property type="evidence" value="ECO:0007669"/>
    <property type="project" value="InterPro"/>
</dbReference>
<evidence type="ECO:0000313" key="2">
    <source>
        <dbReference type="Proteomes" id="UP000199520"/>
    </source>
</evidence>
<dbReference type="OrthoDB" id="9153118at2"/>
<evidence type="ECO:0008006" key="3">
    <source>
        <dbReference type="Google" id="ProtNLM"/>
    </source>
</evidence>
<proteinExistence type="predicted"/>
<evidence type="ECO:0000313" key="1">
    <source>
        <dbReference type="EMBL" id="SFM13181.1"/>
    </source>
</evidence>
<dbReference type="EMBL" id="FOTS01000044">
    <property type="protein sequence ID" value="SFM13181.1"/>
    <property type="molecule type" value="Genomic_DNA"/>
</dbReference>
<name>A0A1I4NCF3_9FIRM</name>
<protein>
    <recommendedName>
        <fullName evidence="3">Nucleoid associated protein NdpA</fullName>
    </recommendedName>
</protein>
<sequence length="355" mass="41620">MFDFSSMSLEQLVIHKVGNKLRDEGVFLSPSSYDMKDGNVEELLLKYFLSSFKEKVLYKFFHETDIHLNELYMYVSSIFIEPETFYEQSISILKHLYEKSSHPQIKGGEFYMAYFKDCIINDQKADGIGIFKTEKKETYLKVTKYADEFMIGSDKGINVKKLDKGCIIFNVNSEDGYRVAIVDAVNKGDNQALYWKDEFLRLTNVQDEYFHTENCLQVCRDFAENIYGEIYQADKKDQVVFVNEAVAYFDKHNQFHLDDFVQSVVKEPELIEQFIEHKQNYEVNQGFVPAEGFTISTPAVKSIKKKFKNMIKLDTEIEIKVKSPTTETGNMQFIERGFDDERGMHFYKVYFNEEE</sequence>
<dbReference type="AlphaFoldDB" id="A0A1I4NCF3"/>
<dbReference type="STRING" id="1123291.SAMN04490355_104424"/>
<reference evidence="2" key="1">
    <citation type="submission" date="2016-10" db="EMBL/GenBank/DDBJ databases">
        <authorList>
            <person name="Varghese N."/>
            <person name="Submissions S."/>
        </authorList>
    </citation>
    <scope>NUCLEOTIDE SEQUENCE [LARGE SCALE GENOMIC DNA]</scope>
    <source>
        <strain evidence="2">DSM 13327</strain>
    </source>
</reference>
<gene>
    <name evidence="1" type="ORF">SAMN04490355_104424</name>
</gene>
<keyword evidence="2" id="KW-1185">Reference proteome</keyword>
<accession>A0A1I4NCF3</accession>
<dbReference type="Proteomes" id="UP000199520">
    <property type="component" value="Unassembled WGS sequence"/>
</dbReference>